<dbReference type="Proteomes" id="UP000193427">
    <property type="component" value="Chromosome"/>
</dbReference>
<organism evidence="1 2">
    <name type="scientific">Piscinibacter gummiphilus</name>
    <dbReference type="NCBI Taxonomy" id="946333"/>
    <lineage>
        <taxon>Bacteria</taxon>
        <taxon>Pseudomonadati</taxon>
        <taxon>Pseudomonadota</taxon>
        <taxon>Betaproteobacteria</taxon>
        <taxon>Burkholderiales</taxon>
        <taxon>Sphaerotilaceae</taxon>
        <taxon>Piscinibacter</taxon>
    </lineage>
</organism>
<proteinExistence type="predicted"/>
<dbReference type="EMBL" id="CP015118">
    <property type="protein sequence ID" value="ARN19777.1"/>
    <property type="molecule type" value="Genomic_DNA"/>
</dbReference>
<dbReference type="STRING" id="946333.A4W93_07545"/>
<evidence type="ECO:0000313" key="2">
    <source>
        <dbReference type="Proteomes" id="UP000193427"/>
    </source>
</evidence>
<dbReference type="AlphaFoldDB" id="A0A1W6L6F4"/>
<sequence>MANPWLKKNPWLSLWLSGANTMASHARAQAAAETRRTIDQGMKDSIDFWTKVWFPNVAPPAAPKRRRRR</sequence>
<gene>
    <name evidence="1" type="ORF">A4W93_07545</name>
</gene>
<dbReference type="RefSeq" id="WP_085750044.1">
    <property type="nucleotide sequence ID" value="NZ_BSPR01000008.1"/>
</dbReference>
<reference evidence="1 2" key="1">
    <citation type="submission" date="2016-04" db="EMBL/GenBank/DDBJ databases">
        <title>Complete genome sequence of natural rubber-degrading, novel Gram-negative bacterium, Rhizobacter gummiphilus strain NS21.</title>
        <authorList>
            <person name="Tabata M."/>
            <person name="Kasai D."/>
            <person name="Fukuda M."/>
        </authorList>
    </citation>
    <scope>NUCLEOTIDE SEQUENCE [LARGE SCALE GENOMIC DNA]</scope>
    <source>
        <strain evidence="1 2">NS21</strain>
    </source>
</reference>
<evidence type="ECO:0000313" key="1">
    <source>
        <dbReference type="EMBL" id="ARN19777.1"/>
    </source>
</evidence>
<accession>A0A1W6L6F4</accession>
<dbReference type="KEGG" id="rgu:A4W93_07545"/>
<keyword evidence="2" id="KW-1185">Reference proteome</keyword>
<protein>
    <submittedName>
        <fullName evidence="1">Uncharacterized protein</fullName>
    </submittedName>
</protein>
<name>A0A1W6L6F4_9BURK</name>